<dbReference type="EMBL" id="GGEC01090455">
    <property type="protein sequence ID" value="MBX70939.1"/>
    <property type="molecule type" value="Transcribed_RNA"/>
</dbReference>
<protein>
    <submittedName>
        <fullName evidence="1">Uncharacterized protein</fullName>
    </submittedName>
</protein>
<accession>A0A2P2QV91</accession>
<name>A0A2P2QV91_RHIMU</name>
<dbReference type="AlphaFoldDB" id="A0A2P2QV91"/>
<reference evidence="1" key="1">
    <citation type="submission" date="2018-02" db="EMBL/GenBank/DDBJ databases">
        <title>Rhizophora mucronata_Transcriptome.</title>
        <authorList>
            <person name="Meera S.P."/>
            <person name="Sreeshan A."/>
            <person name="Augustine A."/>
        </authorList>
    </citation>
    <scope>NUCLEOTIDE SEQUENCE</scope>
    <source>
        <tissue evidence="1">Leaf</tissue>
    </source>
</reference>
<organism evidence="1">
    <name type="scientific">Rhizophora mucronata</name>
    <name type="common">Asiatic mangrove</name>
    <dbReference type="NCBI Taxonomy" id="61149"/>
    <lineage>
        <taxon>Eukaryota</taxon>
        <taxon>Viridiplantae</taxon>
        <taxon>Streptophyta</taxon>
        <taxon>Embryophyta</taxon>
        <taxon>Tracheophyta</taxon>
        <taxon>Spermatophyta</taxon>
        <taxon>Magnoliopsida</taxon>
        <taxon>eudicotyledons</taxon>
        <taxon>Gunneridae</taxon>
        <taxon>Pentapetalae</taxon>
        <taxon>rosids</taxon>
        <taxon>fabids</taxon>
        <taxon>Malpighiales</taxon>
        <taxon>Rhizophoraceae</taxon>
        <taxon>Rhizophora</taxon>
    </lineage>
</organism>
<proteinExistence type="predicted"/>
<sequence>MIPQPSITIVDRQNEPSPFQEDIQFSCIKCMV</sequence>
<evidence type="ECO:0000313" key="1">
    <source>
        <dbReference type="EMBL" id="MBX70939.1"/>
    </source>
</evidence>